<name>A0A6B9MQH0_9VIRU</name>
<accession>A0A6B9MQH0</accession>
<sequence>MTVTRKGMCNLLFSLENFTRSPSQKLFKNFFSSLEFRGWTAGSA</sequence>
<reference evidence="1" key="1">
    <citation type="submission" date="2019-12" db="EMBL/GenBank/DDBJ databases">
        <title>Genome reconstruction of White Spot Syndrome Virus (WSSV) from archival Davidson-fixed paraffin embedded shrimp (Penaeus vannamei) tissue.</title>
        <authorList>
            <person name="Cruz-Flores R."/>
            <person name="Hung Nam M."/>
            <person name="Aranguren Caroa L.F."/>
            <person name="Kanrar S."/>
            <person name="Dhar A.K."/>
        </authorList>
    </citation>
    <scope>NUCLEOTIDE SEQUENCE</scope>
    <source>
        <strain evidence="1">CN_95_DFPE</strain>
    </source>
</reference>
<evidence type="ECO:0000313" key="1">
    <source>
        <dbReference type="EMBL" id="QHB92572.1"/>
    </source>
</evidence>
<protein>
    <submittedName>
        <fullName evidence="1">Uncharacterized protein</fullName>
    </submittedName>
</protein>
<dbReference type="EMBL" id="MN840357">
    <property type="protein sequence ID" value="QHB92572.1"/>
    <property type="molecule type" value="Genomic_DNA"/>
</dbReference>
<organism evidence="1">
    <name type="scientific">White spot syndrome virus</name>
    <dbReference type="NCBI Taxonomy" id="342409"/>
    <lineage>
        <taxon>Viruses</taxon>
        <taxon>Viruses incertae sedis</taxon>
        <taxon>Naldaviricetes</taxon>
        <taxon>Nimaviridae</taxon>
        <taxon>Whispovirus</taxon>
    </lineage>
</organism>
<proteinExistence type="predicted"/>